<reference evidence="2 3" key="1">
    <citation type="submission" date="2016-07" db="EMBL/GenBank/DDBJ databases">
        <title>Genome analysis of Flavihumibacter stibioxidans YS-17.</title>
        <authorList>
            <person name="Shi K."/>
            <person name="Han Y."/>
            <person name="Wang G."/>
        </authorList>
    </citation>
    <scope>NUCLEOTIDE SEQUENCE [LARGE SCALE GENOMIC DNA]</scope>
    <source>
        <strain evidence="2 3">YS-17</strain>
    </source>
</reference>
<keyword evidence="1" id="KW-0812">Transmembrane</keyword>
<dbReference type="RefSeq" id="WP_187256394.1">
    <property type="nucleotide sequence ID" value="NZ_JBHULF010000014.1"/>
</dbReference>
<dbReference type="EMBL" id="MBUA01000012">
    <property type="protein sequence ID" value="MBC6491067.1"/>
    <property type="molecule type" value="Genomic_DNA"/>
</dbReference>
<feature type="transmembrane region" description="Helical" evidence="1">
    <location>
        <begin position="109"/>
        <end position="127"/>
    </location>
</feature>
<feature type="transmembrane region" description="Helical" evidence="1">
    <location>
        <begin position="282"/>
        <end position="299"/>
    </location>
</feature>
<gene>
    <name evidence="2" type="ORF">BC349_08495</name>
</gene>
<feature type="transmembrane region" description="Helical" evidence="1">
    <location>
        <begin position="158"/>
        <end position="175"/>
    </location>
</feature>
<keyword evidence="3" id="KW-1185">Reference proteome</keyword>
<organism evidence="2 3">
    <name type="scientific">Flavihumibacter stibioxidans</name>
    <dbReference type="NCBI Taxonomy" id="1834163"/>
    <lineage>
        <taxon>Bacteria</taxon>
        <taxon>Pseudomonadati</taxon>
        <taxon>Bacteroidota</taxon>
        <taxon>Chitinophagia</taxon>
        <taxon>Chitinophagales</taxon>
        <taxon>Chitinophagaceae</taxon>
        <taxon>Flavihumibacter</taxon>
    </lineage>
</organism>
<name>A0ABR7M7S9_9BACT</name>
<accession>A0ABR7M7S9</accession>
<evidence type="ECO:0000256" key="1">
    <source>
        <dbReference type="SAM" id="Phobius"/>
    </source>
</evidence>
<feature type="transmembrane region" description="Helical" evidence="1">
    <location>
        <begin position="214"/>
        <end position="235"/>
    </location>
</feature>
<feature type="transmembrane region" description="Helical" evidence="1">
    <location>
        <begin position="48"/>
        <end position="72"/>
    </location>
</feature>
<feature type="transmembrane region" description="Helical" evidence="1">
    <location>
        <begin position="181"/>
        <end position="202"/>
    </location>
</feature>
<protein>
    <recommendedName>
        <fullName evidence="4">DUF4401 domain-containing protein</fullName>
    </recommendedName>
</protein>
<sequence>MIAYSRHELTRLEIRSVVQDASSQDLITREESMAILMKYPSRFYSPNIYIRIGLGLLTMVCISSISSIFGMLLDFRNAEIILLLTALGCFGLLEYFIQSKQHYRSGIDDVLLHTGISCLLIFIGIQTENHGRANSIILSLSAIICYTLAALRYLDRLALIGALASIAFFSFSMWENSPPEMALYPCWTLALILSAIAVIAHQQKDRKGANFHRHLLILLENLAALGAYASLHIITIDTVLTENTRTNSANALNPVAAILYWSWTLAIPALFIWYALRKRESLSIRLSLLAILSVFYAQHQFYPLFEHELAAVFYGLLLLLAGWMAIRYLKQDNSVYSFRHGGDEGDLLGQNPFLVVAGFAGVGQEAPATTDTRFGGGSFGGAGAGSEF</sequence>
<feature type="transmembrane region" description="Helical" evidence="1">
    <location>
        <begin position="78"/>
        <end position="97"/>
    </location>
</feature>
<comment type="caution">
    <text evidence="2">The sequence shown here is derived from an EMBL/GenBank/DDBJ whole genome shotgun (WGS) entry which is preliminary data.</text>
</comment>
<feature type="transmembrane region" description="Helical" evidence="1">
    <location>
        <begin position="311"/>
        <end position="329"/>
    </location>
</feature>
<feature type="transmembrane region" description="Helical" evidence="1">
    <location>
        <begin position="255"/>
        <end position="275"/>
    </location>
</feature>
<feature type="transmembrane region" description="Helical" evidence="1">
    <location>
        <begin position="133"/>
        <end position="151"/>
    </location>
</feature>
<keyword evidence="1" id="KW-0472">Membrane</keyword>
<evidence type="ECO:0000313" key="2">
    <source>
        <dbReference type="EMBL" id="MBC6491067.1"/>
    </source>
</evidence>
<evidence type="ECO:0008006" key="4">
    <source>
        <dbReference type="Google" id="ProtNLM"/>
    </source>
</evidence>
<keyword evidence="1" id="KW-1133">Transmembrane helix</keyword>
<proteinExistence type="predicted"/>
<evidence type="ECO:0000313" key="3">
    <source>
        <dbReference type="Proteomes" id="UP000765802"/>
    </source>
</evidence>
<dbReference type="Proteomes" id="UP000765802">
    <property type="component" value="Unassembled WGS sequence"/>
</dbReference>